<dbReference type="GO" id="GO:0000329">
    <property type="term" value="C:fungal-type vacuole membrane"/>
    <property type="evidence" value="ECO:0007669"/>
    <property type="project" value="TreeGrafter"/>
</dbReference>
<feature type="transmembrane region" description="Helical" evidence="7">
    <location>
        <begin position="461"/>
        <end position="481"/>
    </location>
</feature>
<feature type="transmembrane region" description="Helical" evidence="7">
    <location>
        <begin position="532"/>
        <end position="551"/>
    </location>
</feature>
<dbReference type="AlphaFoldDB" id="A0A0B1PE43"/>
<evidence type="ECO:0000256" key="5">
    <source>
        <dbReference type="ARBA" id="ARBA00022989"/>
    </source>
</evidence>
<evidence type="ECO:0000256" key="7">
    <source>
        <dbReference type="SAM" id="Phobius"/>
    </source>
</evidence>
<dbReference type="PANTHER" id="PTHR20772">
    <property type="entry name" value="PROTEIN FMP42"/>
    <property type="match status" value="1"/>
</dbReference>
<evidence type="ECO:0000256" key="3">
    <source>
        <dbReference type="ARBA" id="ARBA00022448"/>
    </source>
</evidence>
<dbReference type="InterPro" id="IPR011701">
    <property type="entry name" value="MFS"/>
</dbReference>
<dbReference type="InterPro" id="IPR036259">
    <property type="entry name" value="MFS_trans_sf"/>
</dbReference>
<feature type="transmembrane region" description="Helical" evidence="7">
    <location>
        <begin position="367"/>
        <end position="389"/>
    </location>
</feature>
<protein>
    <submittedName>
        <fullName evidence="8">Putative major facilitator superfamily transporter protein</fullName>
    </submittedName>
</protein>
<comment type="caution">
    <text evidence="8">The sequence shown here is derived from an EMBL/GenBank/DDBJ whole genome shotgun (WGS) entry which is preliminary data.</text>
</comment>
<proteinExistence type="inferred from homology"/>
<keyword evidence="3" id="KW-0813">Transport</keyword>
<dbReference type="Gene3D" id="1.20.1250.20">
    <property type="entry name" value="MFS general substrate transporter like domains"/>
    <property type="match status" value="1"/>
</dbReference>
<dbReference type="GO" id="GO:0022857">
    <property type="term" value="F:transmembrane transporter activity"/>
    <property type="evidence" value="ECO:0007669"/>
    <property type="project" value="InterPro"/>
</dbReference>
<keyword evidence="9" id="KW-1185">Reference proteome</keyword>
<dbReference type="InterPro" id="IPR052599">
    <property type="entry name" value="SLC43A_AATransporter"/>
</dbReference>
<dbReference type="OMA" id="CNILQQV"/>
<gene>
    <name evidence="8" type="ORF">EV44_g1057</name>
</gene>
<evidence type="ECO:0000313" key="8">
    <source>
        <dbReference type="EMBL" id="KHJ34889.1"/>
    </source>
</evidence>
<feature type="transmembrane region" description="Helical" evidence="7">
    <location>
        <begin position="224"/>
        <end position="247"/>
    </location>
</feature>
<evidence type="ECO:0000256" key="6">
    <source>
        <dbReference type="ARBA" id="ARBA00023136"/>
    </source>
</evidence>
<feature type="transmembrane region" description="Helical" evidence="7">
    <location>
        <begin position="259"/>
        <end position="277"/>
    </location>
</feature>
<evidence type="ECO:0000256" key="2">
    <source>
        <dbReference type="ARBA" id="ARBA00006595"/>
    </source>
</evidence>
<reference evidence="8 9" key="1">
    <citation type="journal article" date="2014" name="BMC Genomics">
        <title>Adaptive genomic structural variation in the grape powdery mildew pathogen, Erysiphe necator.</title>
        <authorList>
            <person name="Jones L."/>
            <person name="Riaz S."/>
            <person name="Morales-Cruz A."/>
            <person name="Amrine K.C."/>
            <person name="McGuire B."/>
            <person name="Gubler W.D."/>
            <person name="Walker M.A."/>
            <person name="Cantu D."/>
        </authorList>
    </citation>
    <scope>NUCLEOTIDE SEQUENCE [LARGE SCALE GENOMIC DNA]</scope>
    <source>
        <strain evidence="9">c</strain>
    </source>
</reference>
<dbReference type="Pfam" id="PF07690">
    <property type="entry name" value="MFS_1"/>
    <property type="match status" value="1"/>
</dbReference>
<dbReference type="STRING" id="52586.A0A0B1PE43"/>
<dbReference type="EMBL" id="JNVN01000630">
    <property type="protein sequence ID" value="KHJ34889.1"/>
    <property type="molecule type" value="Genomic_DNA"/>
</dbReference>
<feature type="transmembrane region" description="Helical" evidence="7">
    <location>
        <begin position="488"/>
        <end position="512"/>
    </location>
</feature>
<feature type="transmembrane region" description="Helical" evidence="7">
    <location>
        <begin position="139"/>
        <end position="159"/>
    </location>
</feature>
<evidence type="ECO:0000256" key="4">
    <source>
        <dbReference type="ARBA" id="ARBA00022692"/>
    </source>
</evidence>
<sequence>MSTYRHMQVSLLSTKGDMAQNDSATACMLTDSERSKSLAGAQSSRDLEISISPSSIESSNSLKPKDVINIESIVISRSTKIIQIAIAVLNCFLSAGIVFGYAALKPILIEEQTYRNYCTREELDQNIRVCVQQEIRLNLMFTVAVVGTNVSALPVGIILDKYGPRICGLISSASLFIGALLFAFGADLKFDGYLIGYFFLAIGGAFTSMPYFHLSNTFPKNSGLILAMISGAFDSSSALFLIYKNIYFQSGKSLRPKKFFLIFLIVPVSVFLVQLFFMPKLSYKSIGEEKGVENSEQQTTKIQDDSNENTALLGAGLAKQNSLVTSESVNYLSLESARKQAIEEEKKKKISGIWGIMHGKTVKDQIFSSWFILLTLFIVLQMIRINYFIATVHPQYEYIFGSFKDADEINAVFDISLPIGGIVGIPFIGIILDNTSTLSVFSLILTVATTIGSLGCLPYKWAAYSNVILFVLFRPFFYTALSDSTAKIFGFTTFGTVYGLMISISGLCNFVTNGLDQLCYQIFHRNPIPINVFLLAATFVIGVVLCCFVKLKSNMIRNMINL</sequence>
<dbReference type="Proteomes" id="UP000030854">
    <property type="component" value="Unassembled WGS sequence"/>
</dbReference>
<organism evidence="8 9">
    <name type="scientific">Uncinula necator</name>
    <name type="common">Grape powdery mildew</name>
    <dbReference type="NCBI Taxonomy" id="52586"/>
    <lineage>
        <taxon>Eukaryota</taxon>
        <taxon>Fungi</taxon>
        <taxon>Dikarya</taxon>
        <taxon>Ascomycota</taxon>
        <taxon>Pezizomycotina</taxon>
        <taxon>Leotiomycetes</taxon>
        <taxon>Erysiphales</taxon>
        <taxon>Erysiphaceae</taxon>
        <taxon>Erysiphe</taxon>
    </lineage>
</organism>
<accession>A0A0B1PE43</accession>
<keyword evidence="6 7" id="KW-0472">Membrane</keyword>
<comment type="subcellular location">
    <subcellularLocation>
        <location evidence="1">Membrane</location>
        <topology evidence="1">Multi-pass membrane protein</topology>
    </subcellularLocation>
</comment>
<dbReference type="HOGENOM" id="CLU_014401_1_1_1"/>
<evidence type="ECO:0000313" key="9">
    <source>
        <dbReference type="Proteomes" id="UP000030854"/>
    </source>
</evidence>
<feature type="transmembrane region" description="Helical" evidence="7">
    <location>
        <begin position="166"/>
        <end position="186"/>
    </location>
</feature>
<evidence type="ECO:0000256" key="1">
    <source>
        <dbReference type="ARBA" id="ARBA00004141"/>
    </source>
</evidence>
<name>A0A0B1PE43_UNCNE</name>
<dbReference type="SUPFAM" id="SSF103473">
    <property type="entry name" value="MFS general substrate transporter"/>
    <property type="match status" value="1"/>
</dbReference>
<feature type="transmembrane region" description="Helical" evidence="7">
    <location>
        <begin position="192"/>
        <end position="212"/>
    </location>
</feature>
<feature type="transmembrane region" description="Helical" evidence="7">
    <location>
        <begin position="409"/>
        <end position="431"/>
    </location>
</feature>
<keyword evidence="4 7" id="KW-0812">Transmembrane</keyword>
<dbReference type="PANTHER" id="PTHR20772:SF2">
    <property type="entry name" value="PROTEIN FMP42"/>
    <property type="match status" value="1"/>
</dbReference>
<comment type="similarity">
    <text evidence="2">Belongs to the SLC43A transporter (TC 2.A.1.44) family.</text>
</comment>
<keyword evidence="5 7" id="KW-1133">Transmembrane helix</keyword>
<feature type="transmembrane region" description="Helical" evidence="7">
    <location>
        <begin position="81"/>
        <end position="104"/>
    </location>
</feature>